<dbReference type="AlphaFoldDB" id="A0A6A6EHH5"/>
<sequence length="355" mass="41466">MPASKRQKASDGSSVDSSKDASSSPTPHKNDTRLRDPKTIAPHEYICIHRPYFDVKLEEFDSEKHLDSEQLFEKYKNGFDEEKKKGIFLQPAGEHEDWKWVIMWDSWKMFCDWERRELYCNPDLFGMYIYNDWCGWGLQELLENLLVAFNKEITKRPYEQSLHRMWAVISALGIWINQIDMTIWSLNGYAEKTYATVRMVGCTILTALNALDLAGELKSDSKFLDLGLVMSEFLNWADGLEGIGIEDEDLKWRRHVVAYFRKAGIHPSNGVCGTSELLKRYNSRKDTKEAKNNRWDWDSEFNKYRKDYGTPQLGGTHYDITKFTRKERAAYAFDKKDPLANLSQKDIREGNLDFE</sequence>
<feature type="region of interest" description="Disordered" evidence="1">
    <location>
        <begin position="1"/>
        <end position="35"/>
    </location>
</feature>
<evidence type="ECO:0000313" key="2">
    <source>
        <dbReference type="EMBL" id="KAF2190753.1"/>
    </source>
</evidence>
<dbReference type="OrthoDB" id="10037289at2759"/>
<evidence type="ECO:0000256" key="1">
    <source>
        <dbReference type="SAM" id="MobiDB-lite"/>
    </source>
</evidence>
<reference evidence="2" key="1">
    <citation type="journal article" date="2020" name="Stud. Mycol.">
        <title>101 Dothideomycetes genomes: a test case for predicting lifestyles and emergence of pathogens.</title>
        <authorList>
            <person name="Haridas S."/>
            <person name="Albert R."/>
            <person name="Binder M."/>
            <person name="Bloem J."/>
            <person name="Labutti K."/>
            <person name="Salamov A."/>
            <person name="Andreopoulos B."/>
            <person name="Baker S."/>
            <person name="Barry K."/>
            <person name="Bills G."/>
            <person name="Bluhm B."/>
            <person name="Cannon C."/>
            <person name="Castanera R."/>
            <person name="Culley D."/>
            <person name="Daum C."/>
            <person name="Ezra D."/>
            <person name="Gonzalez J."/>
            <person name="Henrissat B."/>
            <person name="Kuo A."/>
            <person name="Liang C."/>
            <person name="Lipzen A."/>
            <person name="Lutzoni F."/>
            <person name="Magnuson J."/>
            <person name="Mondo S."/>
            <person name="Nolan M."/>
            <person name="Ohm R."/>
            <person name="Pangilinan J."/>
            <person name="Park H.-J."/>
            <person name="Ramirez L."/>
            <person name="Alfaro M."/>
            <person name="Sun H."/>
            <person name="Tritt A."/>
            <person name="Yoshinaga Y."/>
            <person name="Zwiers L.-H."/>
            <person name="Turgeon B."/>
            <person name="Goodwin S."/>
            <person name="Spatafora J."/>
            <person name="Crous P."/>
            <person name="Grigoriev I."/>
        </authorList>
    </citation>
    <scope>NUCLEOTIDE SEQUENCE</scope>
    <source>
        <strain evidence="2">CBS 207.26</strain>
    </source>
</reference>
<keyword evidence="3" id="KW-1185">Reference proteome</keyword>
<organism evidence="2 3">
    <name type="scientific">Zopfia rhizophila CBS 207.26</name>
    <dbReference type="NCBI Taxonomy" id="1314779"/>
    <lineage>
        <taxon>Eukaryota</taxon>
        <taxon>Fungi</taxon>
        <taxon>Dikarya</taxon>
        <taxon>Ascomycota</taxon>
        <taxon>Pezizomycotina</taxon>
        <taxon>Dothideomycetes</taxon>
        <taxon>Dothideomycetes incertae sedis</taxon>
        <taxon>Zopfiaceae</taxon>
        <taxon>Zopfia</taxon>
    </lineage>
</organism>
<protein>
    <recommendedName>
        <fullName evidence="4">SAP domain-containing protein</fullName>
    </recommendedName>
</protein>
<feature type="compositionally biased region" description="Low complexity" evidence="1">
    <location>
        <begin position="10"/>
        <end position="24"/>
    </location>
</feature>
<evidence type="ECO:0008006" key="4">
    <source>
        <dbReference type="Google" id="ProtNLM"/>
    </source>
</evidence>
<accession>A0A6A6EHH5</accession>
<dbReference type="EMBL" id="ML994618">
    <property type="protein sequence ID" value="KAF2190753.1"/>
    <property type="molecule type" value="Genomic_DNA"/>
</dbReference>
<dbReference type="Proteomes" id="UP000800200">
    <property type="component" value="Unassembled WGS sequence"/>
</dbReference>
<evidence type="ECO:0000313" key="3">
    <source>
        <dbReference type="Proteomes" id="UP000800200"/>
    </source>
</evidence>
<name>A0A6A6EHH5_9PEZI</name>
<proteinExistence type="predicted"/>
<gene>
    <name evidence="2" type="ORF">K469DRAFT_697983</name>
</gene>